<comment type="similarity">
    <text evidence="1">Belongs to the BolA/IbaG family.</text>
</comment>
<dbReference type="GO" id="GO:0005634">
    <property type="term" value="C:nucleus"/>
    <property type="evidence" value="ECO:0007669"/>
    <property type="project" value="TreeGrafter"/>
</dbReference>
<dbReference type="GO" id="GO:0051604">
    <property type="term" value="P:protein maturation"/>
    <property type="evidence" value="ECO:0007669"/>
    <property type="project" value="InterPro"/>
</dbReference>
<name>A0A6A6UFN6_9PEZI</name>
<dbReference type="Gene3D" id="3.30.300.90">
    <property type="entry name" value="BolA-like"/>
    <property type="match status" value="1"/>
</dbReference>
<dbReference type="PANTHER" id="PTHR12735">
    <property type="entry name" value="BOLA-LIKE PROTEIN-RELATED"/>
    <property type="match status" value="1"/>
</dbReference>
<dbReference type="SUPFAM" id="SSF82657">
    <property type="entry name" value="BolA-like"/>
    <property type="match status" value="1"/>
</dbReference>
<protein>
    <submittedName>
        <fullName evidence="2">Bola-like protein</fullName>
    </submittedName>
</protein>
<sequence length="103" mass="10992">MAETEPVPTSGVTEHTITTLLQKPATEGGLGEGTKVVKFGDDSGGCGQMLNATIVSESFQGKRSLARHKLVNSALKTDIAKIHAWTATCYTPEEWEKKQTASS</sequence>
<organism evidence="2 3">
    <name type="scientific">Microthyrium microscopicum</name>
    <dbReference type="NCBI Taxonomy" id="703497"/>
    <lineage>
        <taxon>Eukaryota</taxon>
        <taxon>Fungi</taxon>
        <taxon>Dikarya</taxon>
        <taxon>Ascomycota</taxon>
        <taxon>Pezizomycotina</taxon>
        <taxon>Dothideomycetes</taxon>
        <taxon>Dothideomycetes incertae sedis</taxon>
        <taxon>Microthyriales</taxon>
        <taxon>Microthyriaceae</taxon>
        <taxon>Microthyrium</taxon>
    </lineage>
</organism>
<dbReference type="GO" id="GO:0051537">
    <property type="term" value="F:2 iron, 2 sulfur cluster binding"/>
    <property type="evidence" value="ECO:0007669"/>
    <property type="project" value="InterPro"/>
</dbReference>
<proteinExistence type="inferred from homology"/>
<reference evidence="2" key="1">
    <citation type="journal article" date="2020" name="Stud. Mycol.">
        <title>101 Dothideomycetes genomes: a test case for predicting lifestyles and emergence of pathogens.</title>
        <authorList>
            <person name="Haridas S."/>
            <person name="Albert R."/>
            <person name="Binder M."/>
            <person name="Bloem J."/>
            <person name="Labutti K."/>
            <person name="Salamov A."/>
            <person name="Andreopoulos B."/>
            <person name="Baker S."/>
            <person name="Barry K."/>
            <person name="Bills G."/>
            <person name="Bluhm B."/>
            <person name="Cannon C."/>
            <person name="Castanera R."/>
            <person name="Culley D."/>
            <person name="Daum C."/>
            <person name="Ezra D."/>
            <person name="Gonzalez J."/>
            <person name="Henrissat B."/>
            <person name="Kuo A."/>
            <person name="Liang C."/>
            <person name="Lipzen A."/>
            <person name="Lutzoni F."/>
            <person name="Magnuson J."/>
            <person name="Mondo S."/>
            <person name="Nolan M."/>
            <person name="Ohm R."/>
            <person name="Pangilinan J."/>
            <person name="Park H.-J."/>
            <person name="Ramirez L."/>
            <person name="Alfaro M."/>
            <person name="Sun H."/>
            <person name="Tritt A."/>
            <person name="Yoshinaga Y."/>
            <person name="Zwiers L.-H."/>
            <person name="Turgeon B."/>
            <person name="Goodwin S."/>
            <person name="Spatafora J."/>
            <person name="Crous P."/>
            <person name="Grigoriev I."/>
        </authorList>
    </citation>
    <scope>NUCLEOTIDE SEQUENCE</scope>
    <source>
        <strain evidence="2">CBS 115976</strain>
    </source>
</reference>
<dbReference type="AlphaFoldDB" id="A0A6A6UFN6"/>
<dbReference type="InterPro" id="IPR002634">
    <property type="entry name" value="BolA"/>
</dbReference>
<evidence type="ECO:0000256" key="1">
    <source>
        <dbReference type="RuleBase" id="RU003860"/>
    </source>
</evidence>
<dbReference type="Pfam" id="PF01722">
    <property type="entry name" value="BolA"/>
    <property type="match status" value="1"/>
</dbReference>
<evidence type="ECO:0000313" key="2">
    <source>
        <dbReference type="EMBL" id="KAF2671002.1"/>
    </source>
</evidence>
<dbReference type="GO" id="GO:0006879">
    <property type="term" value="P:intracellular iron ion homeostasis"/>
    <property type="evidence" value="ECO:0007669"/>
    <property type="project" value="InterPro"/>
</dbReference>
<dbReference type="InterPro" id="IPR036065">
    <property type="entry name" value="BolA-like_sf"/>
</dbReference>
<dbReference type="PANTHER" id="PTHR12735:SF27">
    <property type="entry name" value="BOLA-LIKE PROTEIN 2"/>
    <property type="match status" value="1"/>
</dbReference>
<gene>
    <name evidence="2" type="ORF">BT63DRAFT_423263</name>
</gene>
<dbReference type="InterPro" id="IPR045115">
    <property type="entry name" value="BOL2"/>
</dbReference>
<keyword evidence="3" id="KW-1185">Reference proteome</keyword>
<dbReference type="OrthoDB" id="4983at2759"/>
<evidence type="ECO:0000313" key="3">
    <source>
        <dbReference type="Proteomes" id="UP000799302"/>
    </source>
</evidence>
<accession>A0A6A6UFN6</accession>
<dbReference type="EMBL" id="MU004233">
    <property type="protein sequence ID" value="KAF2671002.1"/>
    <property type="molecule type" value="Genomic_DNA"/>
</dbReference>
<dbReference type="Proteomes" id="UP000799302">
    <property type="component" value="Unassembled WGS sequence"/>
</dbReference>
<dbReference type="GO" id="GO:0005829">
    <property type="term" value="C:cytosol"/>
    <property type="evidence" value="ECO:0007669"/>
    <property type="project" value="TreeGrafter"/>
</dbReference>